<evidence type="ECO:0000313" key="4">
    <source>
        <dbReference type="Proteomes" id="UP000694865"/>
    </source>
</evidence>
<accession>A0ABM0GT68</accession>
<dbReference type="SMART" id="SM00225">
    <property type="entry name" value="BTB"/>
    <property type="match status" value="1"/>
</dbReference>
<dbReference type="Gene3D" id="3.30.710.10">
    <property type="entry name" value="Potassium Channel Kv1.1, Chain A"/>
    <property type="match status" value="1"/>
</dbReference>
<keyword evidence="2" id="KW-0677">Repeat</keyword>
<feature type="domain" description="BTB" evidence="3">
    <location>
        <begin position="187"/>
        <end position="256"/>
    </location>
</feature>
<gene>
    <name evidence="5" type="primary">LOC100371271</name>
</gene>
<proteinExistence type="predicted"/>
<evidence type="ECO:0000256" key="1">
    <source>
        <dbReference type="ARBA" id="ARBA00022441"/>
    </source>
</evidence>
<protein>
    <submittedName>
        <fullName evidence="5">Kelch-like protein 36-like</fullName>
    </submittedName>
</protein>
<dbReference type="Pfam" id="PF01344">
    <property type="entry name" value="Kelch_1"/>
    <property type="match status" value="1"/>
</dbReference>
<dbReference type="InterPro" id="IPR011333">
    <property type="entry name" value="SKP1/BTB/POZ_sf"/>
</dbReference>
<dbReference type="SUPFAM" id="SSF54695">
    <property type="entry name" value="POZ domain"/>
    <property type="match status" value="1"/>
</dbReference>
<dbReference type="InterPro" id="IPR006652">
    <property type="entry name" value="Kelch_1"/>
</dbReference>
<dbReference type="SMART" id="SM00612">
    <property type="entry name" value="Kelch"/>
    <property type="match status" value="7"/>
</dbReference>
<dbReference type="PANTHER" id="PTHR45632">
    <property type="entry name" value="LD33804P"/>
    <property type="match status" value="1"/>
</dbReference>
<evidence type="ECO:0000313" key="5">
    <source>
        <dbReference type="RefSeq" id="XP_002736827.1"/>
    </source>
</evidence>
<dbReference type="Pfam" id="PF00651">
    <property type="entry name" value="BTB"/>
    <property type="match status" value="1"/>
</dbReference>
<keyword evidence="1" id="KW-0880">Kelch repeat</keyword>
<reference evidence="5" key="1">
    <citation type="submission" date="2025-08" db="UniProtKB">
        <authorList>
            <consortium name="RefSeq"/>
        </authorList>
    </citation>
    <scope>IDENTIFICATION</scope>
    <source>
        <tissue evidence="5">Testes</tissue>
    </source>
</reference>
<dbReference type="RefSeq" id="XP_002736827.1">
    <property type="nucleotide sequence ID" value="XM_002736781.1"/>
</dbReference>
<evidence type="ECO:0000256" key="2">
    <source>
        <dbReference type="ARBA" id="ARBA00022737"/>
    </source>
</evidence>
<dbReference type="InterPro" id="IPR056737">
    <property type="entry name" value="Beta-prop_ATRN-MKLN-like"/>
</dbReference>
<dbReference type="Pfam" id="PF24981">
    <property type="entry name" value="Beta-prop_ATRN-LZTR1"/>
    <property type="match status" value="1"/>
</dbReference>
<dbReference type="Gene3D" id="1.25.40.420">
    <property type="match status" value="1"/>
</dbReference>
<evidence type="ECO:0000259" key="3">
    <source>
        <dbReference type="PROSITE" id="PS50097"/>
    </source>
</evidence>
<keyword evidence="4" id="KW-1185">Reference proteome</keyword>
<dbReference type="PROSITE" id="PS50097">
    <property type="entry name" value="BTB"/>
    <property type="match status" value="1"/>
</dbReference>
<organism evidence="4 5">
    <name type="scientific">Saccoglossus kowalevskii</name>
    <name type="common">Acorn worm</name>
    <dbReference type="NCBI Taxonomy" id="10224"/>
    <lineage>
        <taxon>Eukaryota</taxon>
        <taxon>Metazoa</taxon>
        <taxon>Hemichordata</taxon>
        <taxon>Enteropneusta</taxon>
        <taxon>Harrimaniidae</taxon>
        <taxon>Saccoglossus</taxon>
    </lineage>
</organism>
<dbReference type="InterPro" id="IPR015915">
    <property type="entry name" value="Kelch-typ_b-propeller"/>
</dbReference>
<name>A0ABM0GT68_SACKO</name>
<dbReference type="InterPro" id="IPR000210">
    <property type="entry name" value="BTB/POZ_dom"/>
</dbReference>
<dbReference type="GeneID" id="100371271"/>
<dbReference type="Gene3D" id="2.120.10.80">
    <property type="entry name" value="Kelch-type beta propeller"/>
    <property type="match status" value="2"/>
</dbReference>
<dbReference type="Proteomes" id="UP000694865">
    <property type="component" value="Unplaced"/>
</dbReference>
<dbReference type="SUPFAM" id="SSF117281">
    <property type="entry name" value="Kelch motif"/>
    <property type="match status" value="2"/>
</dbReference>
<sequence>MLKERALHMMQVLGNAVFVIGGRDSTGAPCLNIDIYLPATDSWSSVQIMLPVEKMWFGCSVHNNKIYLCGGLDGKEGCVASSMMFEHNRHVQCYDSTTESWQNVADIENLLIPLCCSIRIPKWRTTTGVQGFQLTSNLTLDIPTSVASNNSHGCDSVISEMSEKKEQDYGDKFLAGLMQLYCSNDLSDVVIFINNQRFPAHRAILATCSDYFRAMFTGGMKESVDNEQEVELHDMSMEGLKAVLEFMYTGKTTLNHRNSDTILAVANYLQVQPLVCLCISFLVDELVEENMMEVVALTTAYGLLEKFTRYEKVIDMFVAMVTRQDALLELSDLTAEQLMAFLQSKWMETHSPLQRFKVLVSWLERQNVTVKEDVINRAINYMPLNEMSVDDLLTHVKPVQSLDTEHCQQLIIDALVHHTSDTPVVVSSDHSYSVETEQVIVAIGGFETTNEGKTIKNYICYYDCHTNHWHKLSDMPIERLAYGAVLLNNHIYIVGGENYHCSDIDPSGCQFSTRTVYCFDLQLKQWRNVASMLESRTDFCVVTLHGYIYAIGGRNSRHPTGINSVERYDPSTNSWSYVAPLVRALFASAGAVYKDQIYISGGCFYTDRLIYTNALLYYNPKTNQWGEASAMSAAFPIAWHSMTSAGDKLYVLGGQQVELEEMDTKCSYSLKCYDPKLDRWSKCKDMPSHGSKDASCIINAYRSVYKDGKLYCIDGELTESTFIVQKHVHCYDIAQDAWSDGPCLPQDGFQSLVIANLSTYMIKHELTKTKTNRYQSCDANKTVELYELSTSYLSILVHILYNGRLPVGYHGNGLDDLLEAAEKLGLQAAVDVLKAHCSQNDMAV</sequence>
<dbReference type="PANTHER" id="PTHR45632:SF3">
    <property type="entry name" value="KELCH-LIKE PROTEIN 32"/>
    <property type="match status" value="1"/>
</dbReference>